<sequence length="170" mass="19881">SFSFVRLTLKVKDFTYTYDVKYYINNRKYWCKGYYRNYCTIIASTTTETKNIKVDDNKNGQITVTLKDLSTGDSGDYWCGIEIFYTSDDMHYTRLEVNEGECIKSNSDESNQLTFKNPAARYCMFKPCPTVYCSSSRGRYLIANHSVACLMSNALRRLQNTKQRKLFQYC</sequence>
<proteinExistence type="predicted"/>
<reference evidence="4" key="1">
    <citation type="submission" date="2021-06" db="EMBL/GenBank/DDBJ databases">
        <authorList>
            <consortium name="Wellcome Sanger Institute Data Sharing"/>
        </authorList>
    </citation>
    <scope>NUCLEOTIDE SEQUENCE [LARGE SCALE GENOMIC DNA]</scope>
</reference>
<dbReference type="InterPro" id="IPR050671">
    <property type="entry name" value="CD300_family_receptors"/>
</dbReference>
<evidence type="ECO:0000256" key="2">
    <source>
        <dbReference type="ARBA" id="ARBA00022692"/>
    </source>
</evidence>
<dbReference type="Gene3D" id="2.60.40.10">
    <property type="entry name" value="Immunoglobulins"/>
    <property type="match status" value="1"/>
</dbReference>
<accession>A0A8C4XBZ8</accession>
<dbReference type="InterPro" id="IPR036179">
    <property type="entry name" value="Ig-like_dom_sf"/>
</dbReference>
<evidence type="ECO:0000313" key="4">
    <source>
        <dbReference type="Ensembl" id="ENSECRP00000019770.1"/>
    </source>
</evidence>
<dbReference type="AlphaFoldDB" id="A0A8C4XBZ8"/>
<dbReference type="InterPro" id="IPR013783">
    <property type="entry name" value="Ig-like_fold"/>
</dbReference>
<keyword evidence="2" id="KW-0812">Transmembrane</keyword>
<dbReference type="Ensembl" id="ENSECRT00000020186.1">
    <property type="protein sequence ID" value="ENSECRP00000019770.1"/>
    <property type="gene ID" value="ENSECRG00000013242.1"/>
</dbReference>
<dbReference type="PANTHER" id="PTHR11860">
    <property type="entry name" value="POLYMERIC-IMMUNOGLOBULIN RECEPTOR"/>
    <property type="match status" value="1"/>
</dbReference>
<evidence type="ECO:0000256" key="3">
    <source>
        <dbReference type="ARBA" id="ARBA00023136"/>
    </source>
</evidence>
<dbReference type="GeneTree" id="ENSGT00980000201766"/>
<dbReference type="Proteomes" id="UP000694620">
    <property type="component" value="Chromosome 3"/>
</dbReference>
<name>A0A8C4XBZ8_ERPCA</name>
<keyword evidence="3" id="KW-0472">Membrane</keyword>
<reference evidence="4" key="3">
    <citation type="submission" date="2025-09" db="UniProtKB">
        <authorList>
            <consortium name="Ensembl"/>
        </authorList>
    </citation>
    <scope>IDENTIFICATION</scope>
</reference>
<dbReference type="SUPFAM" id="SSF48726">
    <property type="entry name" value="Immunoglobulin"/>
    <property type="match status" value="1"/>
</dbReference>
<keyword evidence="5" id="KW-1185">Reference proteome</keyword>
<reference evidence="4" key="2">
    <citation type="submission" date="2025-08" db="UniProtKB">
        <authorList>
            <consortium name="Ensembl"/>
        </authorList>
    </citation>
    <scope>IDENTIFICATION</scope>
</reference>
<evidence type="ECO:0000256" key="1">
    <source>
        <dbReference type="ARBA" id="ARBA00004370"/>
    </source>
</evidence>
<comment type="subcellular location">
    <subcellularLocation>
        <location evidence="1">Membrane</location>
    </subcellularLocation>
</comment>
<organism evidence="4 5">
    <name type="scientific">Erpetoichthys calabaricus</name>
    <name type="common">Rope fish</name>
    <name type="synonym">Calamoichthys calabaricus</name>
    <dbReference type="NCBI Taxonomy" id="27687"/>
    <lineage>
        <taxon>Eukaryota</taxon>
        <taxon>Metazoa</taxon>
        <taxon>Chordata</taxon>
        <taxon>Craniata</taxon>
        <taxon>Vertebrata</taxon>
        <taxon>Euteleostomi</taxon>
        <taxon>Actinopterygii</taxon>
        <taxon>Polypteriformes</taxon>
        <taxon>Polypteridae</taxon>
        <taxon>Erpetoichthys</taxon>
    </lineage>
</organism>
<dbReference type="GO" id="GO:0004888">
    <property type="term" value="F:transmembrane signaling receptor activity"/>
    <property type="evidence" value="ECO:0007669"/>
    <property type="project" value="TreeGrafter"/>
</dbReference>
<evidence type="ECO:0008006" key="6">
    <source>
        <dbReference type="Google" id="ProtNLM"/>
    </source>
</evidence>
<dbReference type="PANTHER" id="PTHR11860:SF87">
    <property type="entry name" value="CMRF35-LIKE MOLECULE 8"/>
    <property type="match status" value="1"/>
</dbReference>
<evidence type="ECO:0000313" key="5">
    <source>
        <dbReference type="Proteomes" id="UP000694620"/>
    </source>
</evidence>
<protein>
    <recommendedName>
        <fullName evidence="6">Immunoglobulin V-set domain-containing protein</fullName>
    </recommendedName>
</protein>
<dbReference type="GO" id="GO:0005886">
    <property type="term" value="C:plasma membrane"/>
    <property type="evidence" value="ECO:0007669"/>
    <property type="project" value="TreeGrafter"/>
</dbReference>